<keyword evidence="3" id="KW-1185">Reference proteome</keyword>
<dbReference type="SUPFAM" id="SSF48452">
    <property type="entry name" value="TPR-like"/>
    <property type="match status" value="1"/>
</dbReference>
<feature type="region of interest" description="Disordered" evidence="1">
    <location>
        <begin position="408"/>
        <end position="446"/>
    </location>
</feature>
<dbReference type="InterPro" id="IPR011990">
    <property type="entry name" value="TPR-like_helical_dom_sf"/>
</dbReference>
<proteinExistence type="predicted"/>
<dbReference type="Proteomes" id="UP001286456">
    <property type="component" value="Unassembled WGS sequence"/>
</dbReference>
<organism evidence="2 3">
    <name type="scientific">Cercophora scortea</name>
    <dbReference type="NCBI Taxonomy" id="314031"/>
    <lineage>
        <taxon>Eukaryota</taxon>
        <taxon>Fungi</taxon>
        <taxon>Dikarya</taxon>
        <taxon>Ascomycota</taxon>
        <taxon>Pezizomycotina</taxon>
        <taxon>Sordariomycetes</taxon>
        <taxon>Sordariomycetidae</taxon>
        <taxon>Sordariales</taxon>
        <taxon>Lasiosphaeriaceae</taxon>
        <taxon>Cercophora</taxon>
    </lineage>
</organism>
<sequence>MEGDLVAGPVENRTATVAGRNTNYAIVSSEFQAADAGNQDPPLQQPQIFLQPEIRPFSEEQLVAEVKGIYGGLVIIENKCKELQNPQVQIPSELTGEQWKALVELHRRLLWALGDDDDRVLGRRWKAIAEEEYTRVLDYNPGNGRLYHHLAVLNQPSSLTQTDADFEVLMSHIFYFTKSLVVQEPYTKTRESIRVVMKRIINKNKQEAPLTDKDHFLTAVAHLILANDLGASKEDHHQVVYRALNFYRWNCRPPRACPHPQHSSQLLLGISTPEGGRSVMMEAWAGKFVRPAARADLAAKMADVRDISEATIKMIHTMVCYVLEGTDTCDLGLWGFIYVLLVFMRSLKTRPDLLDWFGWAFHAELLAPFLDMLLRQDETRGGDAWESAARGEFPTTRSPLNRKEKAGKYGIRTRDRMAEGSERTTKASDATQERDQDTNTPDAERMFTSPLPEHELLRGHIFAREPNSTWYKYLAGERQSKEVQGELLRDPPLFPAGWFKNSKYDFDQRQVRQKTVQDAETWVDRSRQMLWLTFQLRDAFFSLRTDEDGRHFISVPDAEPVSQPKLDINLKMPEVVERDGGVRVVYVDRSIRMAEEELGARGEQNDEAAIDRAACVEKAEGDTKEARAQCVGGGWQDTAESDGFSTTAQVDDQAAAGPRPPPGTVAGAAQCMDMDMDVDMDMDDWTHMSDESCYGDK</sequence>
<comment type="caution">
    <text evidence="2">The sequence shown here is derived from an EMBL/GenBank/DDBJ whole genome shotgun (WGS) entry which is preliminary data.</text>
</comment>
<accession>A0AAE0MH62</accession>
<reference evidence="2" key="2">
    <citation type="submission" date="2023-06" db="EMBL/GenBank/DDBJ databases">
        <authorList>
            <consortium name="Lawrence Berkeley National Laboratory"/>
            <person name="Haridas S."/>
            <person name="Hensen N."/>
            <person name="Bonometti L."/>
            <person name="Westerberg I."/>
            <person name="Brannstrom I.O."/>
            <person name="Guillou S."/>
            <person name="Cros-Aarteil S."/>
            <person name="Calhoun S."/>
            <person name="Kuo A."/>
            <person name="Mondo S."/>
            <person name="Pangilinan J."/>
            <person name="Riley R."/>
            <person name="Labutti K."/>
            <person name="Andreopoulos B."/>
            <person name="Lipzen A."/>
            <person name="Chen C."/>
            <person name="Yanf M."/>
            <person name="Daum C."/>
            <person name="Ng V."/>
            <person name="Clum A."/>
            <person name="Steindorff A."/>
            <person name="Ohm R."/>
            <person name="Martin F."/>
            <person name="Silar P."/>
            <person name="Natvig D."/>
            <person name="Lalanne C."/>
            <person name="Gautier V."/>
            <person name="Ament-Velasquez S.L."/>
            <person name="Kruys A."/>
            <person name="Hutchinson M.I."/>
            <person name="Powell A.J."/>
            <person name="Barry K."/>
            <person name="Miller A.N."/>
            <person name="Grigoriev I.V."/>
            <person name="Debuchy R."/>
            <person name="Gladieux P."/>
            <person name="Thoren M.H."/>
            <person name="Johannesson H."/>
        </authorList>
    </citation>
    <scope>NUCLEOTIDE SEQUENCE</scope>
    <source>
        <strain evidence="2">SMH4131-1</strain>
    </source>
</reference>
<feature type="compositionally biased region" description="Basic and acidic residues" evidence="1">
    <location>
        <begin position="408"/>
        <end position="445"/>
    </location>
</feature>
<gene>
    <name evidence="2" type="ORF">B0T19DRAFT_482417</name>
</gene>
<dbReference type="Gene3D" id="1.25.40.10">
    <property type="entry name" value="Tetratricopeptide repeat domain"/>
    <property type="match status" value="1"/>
</dbReference>
<evidence type="ECO:0000256" key="1">
    <source>
        <dbReference type="SAM" id="MobiDB-lite"/>
    </source>
</evidence>
<name>A0AAE0MH62_9PEZI</name>
<evidence type="ECO:0000313" key="2">
    <source>
        <dbReference type="EMBL" id="KAK3332060.1"/>
    </source>
</evidence>
<protein>
    <submittedName>
        <fullName evidence="2">Uncharacterized protein</fullName>
    </submittedName>
</protein>
<feature type="region of interest" description="Disordered" evidence="1">
    <location>
        <begin position="632"/>
        <end position="667"/>
    </location>
</feature>
<evidence type="ECO:0000313" key="3">
    <source>
        <dbReference type="Proteomes" id="UP001286456"/>
    </source>
</evidence>
<dbReference type="EMBL" id="JAUEPO010000002">
    <property type="protein sequence ID" value="KAK3332060.1"/>
    <property type="molecule type" value="Genomic_DNA"/>
</dbReference>
<reference evidence="2" key="1">
    <citation type="journal article" date="2023" name="Mol. Phylogenet. Evol.">
        <title>Genome-scale phylogeny and comparative genomics of the fungal order Sordariales.</title>
        <authorList>
            <person name="Hensen N."/>
            <person name="Bonometti L."/>
            <person name="Westerberg I."/>
            <person name="Brannstrom I.O."/>
            <person name="Guillou S."/>
            <person name="Cros-Aarteil S."/>
            <person name="Calhoun S."/>
            <person name="Haridas S."/>
            <person name="Kuo A."/>
            <person name="Mondo S."/>
            <person name="Pangilinan J."/>
            <person name="Riley R."/>
            <person name="LaButti K."/>
            <person name="Andreopoulos B."/>
            <person name="Lipzen A."/>
            <person name="Chen C."/>
            <person name="Yan M."/>
            <person name="Daum C."/>
            <person name="Ng V."/>
            <person name="Clum A."/>
            <person name="Steindorff A."/>
            <person name="Ohm R.A."/>
            <person name="Martin F."/>
            <person name="Silar P."/>
            <person name="Natvig D.O."/>
            <person name="Lalanne C."/>
            <person name="Gautier V."/>
            <person name="Ament-Velasquez S.L."/>
            <person name="Kruys A."/>
            <person name="Hutchinson M.I."/>
            <person name="Powell A.J."/>
            <person name="Barry K."/>
            <person name="Miller A.N."/>
            <person name="Grigoriev I.V."/>
            <person name="Debuchy R."/>
            <person name="Gladieux P."/>
            <person name="Hiltunen Thoren M."/>
            <person name="Johannesson H."/>
        </authorList>
    </citation>
    <scope>NUCLEOTIDE SEQUENCE</scope>
    <source>
        <strain evidence="2">SMH4131-1</strain>
    </source>
</reference>
<dbReference type="AlphaFoldDB" id="A0AAE0MH62"/>